<keyword evidence="1" id="KW-0175">Coiled coil</keyword>
<feature type="compositionally biased region" description="Polar residues" evidence="2">
    <location>
        <begin position="190"/>
        <end position="200"/>
    </location>
</feature>
<dbReference type="SUPFAM" id="SSF140453">
    <property type="entry name" value="EsxAB dimer-like"/>
    <property type="match status" value="1"/>
</dbReference>
<evidence type="ECO:0000313" key="4">
    <source>
        <dbReference type="Proteomes" id="UP001597260"/>
    </source>
</evidence>
<dbReference type="RefSeq" id="WP_377569245.1">
    <property type="nucleotide sequence ID" value="NZ_JBHTMP010000010.1"/>
</dbReference>
<name>A0ABW3YA24_9ACTN</name>
<reference evidence="4" key="1">
    <citation type="journal article" date="2019" name="Int. J. Syst. Evol. Microbiol.">
        <title>The Global Catalogue of Microorganisms (GCM) 10K type strain sequencing project: providing services to taxonomists for standard genome sequencing and annotation.</title>
        <authorList>
            <consortium name="The Broad Institute Genomics Platform"/>
            <consortium name="The Broad Institute Genome Sequencing Center for Infectious Disease"/>
            <person name="Wu L."/>
            <person name="Ma J."/>
        </authorList>
    </citation>
    <scope>NUCLEOTIDE SEQUENCE [LARGE SCALE GENOMIC DNA]</scope>
    <source>
        <strain evidence="4">JCM 31037</strain>
    </source>
</reference>
<dbReference type="Gene3D" id="1.10.287.1060">
    <property type="entry name" value="ESAT-6-like"/>
    <property type="match status" value="1"/>
</dbReference>
<comment type="caution">
    <text evidence="3">The sequence shown here is derived from an EMBL/GenBank/DDBJ whole genome shotgun (WGS) entry which is preliminary data.</text>
</comment>
<sequence length="369" mass="36300">MFDIPNSGAMDAAAGGRGPSTVALPSIVGGDPAAILAHAAALTTRVAKLITLLADLERAREQLRDVWSAGSASESVLQKLTKSFGTFQQIIQTVTNGIRELEGAAAQITTAQAAYRAVVSAINPTVAALMSNPYTRAAGRALAVSTTGILKAFLTGIGGILTAIGATNLGRILTGLATIVTQVEELFSKNNDSGSSTGATVPTGIANAPVTSPPPMSSVATGAGQWALGSGSGTSGGGGMPNFSGGGYPGGGSLTNYLPPALGGGNDQWVAVDRGQSTLPNTPAGNTPSNGGVNVVPTPGDTGGSTPAPGGSDGDNDVTITASKGDLKVTVEVPVDTGRAFDIEVSASSGGQTVEADVSVDADGSVKVG</sequence>
<keyword evidence="4" id="KW-1185">Reference proteome</keyword>
<dbReference type="InterPro" id="IPR036689">
    <property type="entry name" value="ESAT-6-like_sf"/>
</dbReference>
<feature type="region of interest" description="Disordered" evidence="2">
    <location>
        <begin position="190"/>
        <end position="220"/>
    </location>
</feature>
<dbReference type="EMBL" id="JBHTMP010000010">
    <property type="protein sequence ID" value="MFD1321282.1"/>
    <property type="molecule type" value="Genomic_DNA"/>
</dbReference>
<evidence type="ECO:0000256" key="1">
    <source>
        <dbReference type="SAM" id="Coils"/>
    </source>
</evidence>
<proteinExistence type="predicted"/>
<evidence type="ECO:0000256" key="2">
    <source>
        <dbReference type="SAM" id="MobiDB-lite"/>
    </source>
</evidence>
<accession>A0ABW3YA24</accession>
<protein>
    <recommendedName>
        <fullName evidence="5">WXG100 family type VII secretion target</fullName>
    </recommendedName>
</protein>
<evidence type="ECO:0008006" key="5">
    <source>
        <dbReference type="Google" id="ProtNLM"/>
    </source>
</evidence>
<feature type="coiled-coil region" evidence="1">
    <location>
        <begin position="39"/>
        <end position="66"/>
    </location>
</feature>
<feature type="compositionally biased region" description="Polar residues" evidence="2">
    <location>
        <begin position="275"/>
        <end position="292"/>
    </location>
</feature>
<dbReference type="Proteomes" id="UP001597260">
    <property type="component" value="Unassembled WGS sequence"/>
</dbReference>
<evidence type="ECO:0000313" key="3">
    <source>
        <dbReference type="EMBL" id="MFD1321282.1"/>
    </source>
</evidence>
<feature type="region of interest" description="Disordered" evidence="2">
    <location>
        <begin position="275"/>
        <end position="320"/>
    </location>
</feature>
<organism evidence="3 4">
    <name type="scientific">Micromonospora sonneratiae</name>
    <dbReference type="NCBI Taxonomy" id="1184706"/>
    <lineage>
        <taxon>Bacteria</taxon>
        <taxon>Bacillati</taxon>
        <taxon>Actinomycetota</taxon>
        <taxon>Actinomycetes</taxon>
        <taxon>Micromonosporales</taxon>
        <taxon>Micromonosporaceae</taxon>
        <taxon>Micromonospora</taxon>
    </lineage>
</organism>
<gene>
    <name evidence="3" type="ORF">ACFQ4H_09295</name>
</gene>